<gene>
    <name evidence="1" type="ORF">Pint_24576</name>
</gene>
<organism evidence="1 2">
    <name type="scientific">Pistacia integerrima</name>
    <dbReference type="NCBI Taxonomy" id="434235"/>
    <lineage>
        <taxon>Eukaryota</taxon>
        <taxon>Viridiplantae</taxon>
        <taxon>Streptophyta</taxon>
        <taxon>Embryophyta</taxon>
        <taxon>Tracheophyta</taxon>
        <taxon>Spermatophyta</taxon>
        <taxon>Magnoliopsida</taxon>
        <taxon>eudicotyledons</taxon>
        <taxon>Gunneridae</taxon>
        <taxon>Pentapetalae</taxon>
        <taxon>rosids</taxon>
        <taxon>malvids</taxon>
        <taxon>Sapindales</taxon>
        <taxon>Anacardiaceae</taxon>
        <taxon>Pistacia</taxon>
    </lineage>
</organism>
<protein>
    <submittedName>
        <fullName evidence="1">Uncharacterized protein</fullName>
    </submittedName>
</protein>
<evidence type="ECO:0000313" key="2">
    <source>
        <dbReference type="Proteomes" id="UP001163603"/>
    </source>
</evidence>
<keyword evidence="2" id="KW-1185">Reference proteome</keyword>
<accession>A0ACC0YD62</accession>
<reference evidence="2" key="1">
    <citation type="journal article" date="2023" name="G3 (Bethesda)">
        <title>Genome assembly and association tests identify interacting loci associated with vigor, precocity, and sex in interspecific pistachio rootstocks.</title>
        <authorList>
            <person name="Palmer W."/>
            <person name="Jacygrad E."/>
            <person name="Sagayaradj S."/>
            <person name="Cavanaugh K."/>
            <person name="Han R."/>
            <person name="Bertier L."/>
            <person name="Beede B."/>
            <person name="Kafkas S."/>
            <person name="Golino D."/>
            <person name="Preece J."/>
            <person name="Michelmore R."/>
        </authorList>
    </citation>
    <scope>NUCLEOTIDE SEQUENCE [LARGE SCALE GENOMIC DNA]</scope>
</reference>
<name>A0ACC0YD62_9ROSI</name>
<sequence length="386" mass="44581">MAFSFLRRTLVHSHGRYTASASLNHRFQDFFNPIFVKYTSTNSNEQSFTVSYLINSCGLSPESALKTSKKLQLETPEKADLVLTLFKNSGFSETQISDLIRRRASLLLSNPERSLLPKLEFFHSKGFSSIDIATVLSRCPTILQSSLNNRIIPSFTYLSNLIQSAEKVISLIKRVPFIVCRDLQIFVAPKFKVLRDIGVPETQIATLLYRWPNVLIRYSRRFDETVDLLKKMGMDPLRSQFVRAIVIMSLMSKSEWDKKVDVYKRLHWSEEEILAAFQKHPWCMMTSEDKIMAVMDIFVNKMGWEPSAIAQRPILVSLSLEKRIIPRASVLQYLLTKGLPKNKLLSATPFKLCEKTFLQKFVNCYDEAPRLMQLYNEKLDLSKKRN</sequence>
<dbReference type="EMBL" id="CM047742">
    <property type="protein sequence ID" value="KAJ0034277.1"/>
    <property type="molecule type" value="Genomic_DNA"/>
</dbReference>
<comment type="caution">
    <text evidence="1">The sequence shown here is derived from an EMBL/GenBank/DDBJ whole genome shotgun (WGS) entry which is preliminary data.</text>
</comment>
<evidence type="ECO:0000313" key="1">
    <source>
        <dbReference type="EMBL" id="KAJ0034277.1"/>
    </source>
</evidence>
<proteinExistence type="predicted"/>
<dbReference type="Proteomes" id="UP001163603">
    <property type="component" value="Chromosome 7"/>
</dbReference>